<dbReference type="GO" id="GO:0004591">
    <property type="term" value="F:oxoglutarate dehydrogenase (succinyl-transferring) activity"/>
    <property type="evidence" value="ECO:0007669"/>
    <property type="project" value="UniProtKB-EC"/>
</dbReference>
<reference evidence="8 9" key="1">
    <citation type="submission" date="2020-08" db="EMBL/GenBank/DDBJ databases">
        <title>Genomic Encyclopedia of Type Strains, Phase III (KMG-III): the genomes of soil and plant-associated and newly described type strains.</title>
        <authorList>
            <person name="Whitman W."/>
        </authorList>
    </citation>
    <scope>NUCLEOTIDE SEQUENCE [LARGE SCALE GENOMIC DNA]</scope>
    <source>
        <strain evidence="8 9">CECT 7247</strain>
    </source>
</reference>
<evidence type="ECO:0000256" key="5">
    <source>
        <dbReference type="ARBA" id="ARBA00023002"/>
    </source>
</evidence>
<dbReference type="EMBL" id="JACHXO010000007">
    <property type="protein sequence ID" value="MBB3196390.1"/>
    <property type="molecule type" value="Genomic_DNA"/>
</dbReference>
<dbReference type="InterPro" id="IPR001017">
    <property type="entry name" value="DH_E1"/>
</dbReference>
<dbReference type="Gene3D" id="3.40.50.970">
    <property type="match status" value="1"/>
</dbReference>
<comment type="caution">
    <text evidence="8">The sequence shown here is derived from an EMBL/GenBank/DDBJ whole genome shotgun (WGS) entry which is preliminary data.</text>
</comment>
<dbReference type="Pfam" id="PF02779">
    <property type="entry name" value="Transket_pyr"/>
    <property type="match status" value="1"/>
</dbReference>
<dbReference type="Pfam" id="PF16870">
    <property type="entry name" value="OxoGdeHyase_C"/>
    <property type="match status" value="1"/>
</dbReference>
<comment type="similarity">
    <text evidence="3">Belongs to the alpha-ketoglutarate dehydrogenase family.</text>
</comment>
<dbReference type="SMART" id="SM00861">
    <property type="entry name" value="Transket_pyr"/>
    <property type="match status" value="1"/>
</dbReference>
<comment type="function">
    <text evidence="2">E1 component of the 2-oxoglutarate dehydrogenase (OGDH) complex which catalyzes the decarboxylation of 2-oxoglutarate, the first step in the conversion of 2-oxoglutarate to succinyl-CoA and CO(2).</text>
</comment>
<dbReference type="PIRSF" id="PIRSF000157">
    <property type="entry name" value="Oxoglu_dh_E1"/>
    <property type="match status" value="1"/>
</dbReference>
<dbReference type="CDD" id="cd02016">
    <property type="entry name" value="TPP_E1_OGDC_like"/>
    <property type="match status" value="1"/>
</dbReference>
<dbReference type="RefSeq" id="WP_088454174.1">
    <property type="nucleotide sequence ID" value="NZ_JACHXO010000007.1"/>
</dbReference>
<dbReference type="Gene3D" id="3.40.50.11610">
    <property type="entry name" value="Multifunctional 2-oxoglutarate metabolism enzyme, C-terminal domain"/>
    <property type="match status" value="1"/>
</dbReference>
<accession>A0ABR6GWG0</accession>
<dbReference type="NCBIfam" id="NF008907">
    <property type="entry name" value="PRK12270.1"/>
    <property type="match status" value="1"/>
</dbReference>
<dbReference type="Gene3D" id="3.40.50.12470">
    <property type="match status" value="1"/>
</dbReference>
<gene>
    <name evidence="8" type="ORF">FHS28_003802</name>
</gene>
<comment type="cofactor">
    <cofactor evidence="1">
        <name>thiamine diphosphate</name>
        <dbReference type="ChEBI" id="CHEBI:58937"/>
    </cofactor>
</comment>
<dbReference type="InterPro" id="IPR005475">
    <property type="entry name" value="Transketolase-like_Pyr-bd"/>
</dbReference>
<evidence type="ECO:0000256" key="4">
    <source>
        <dbReference type="ARBA" id="ARBA00012280"/>
    </source>
</evidence>
<feature type="domain" description="Transketolase-like pyrimidine-binding" evidence="7">
    <location>
        <begin position="598"/>
        <end position="795"/>
    </location>
</feature>
<organism evidence="8 9">
    <name type="scientific">Roseateles terrae</name>
    <dbReference type="NCBI Taxonomy" id="431060"/>
    <lineage>
        <taxon>Bacteria</taxon>
        <taxon>Pseudomonadati</taxon>
        <taxon>Pseudomonadota</taxon>
        <taxon>Betaproteobacteria</taxon>
        <taxon>Burkholderiales</taxon>
        <taxon>Sphaerotilaceae</taxon>
        <taxon>Roseateles</taxon>
    </lineage>
</organism>
<evidence type="ECO:0000259" key="7">
    <source>
        <dbReference type="SMART" id="SM00861"/>
    </source>
</evidence>
<keyword evidence="6" id="KW-0786">Thiamine pyrophosphate</keyword>
<dbReference type="EC" id="1.2.4.2" evidence="4"/>
<dbReference type="PANTHER" id="PTHR23152:SF4">
    <property type="entry name" value="2-OXOADIPATE DEHYDROGENASE COMPLEX COMPONENT E1"/>
    <property type="match status" value="1"/>
</dbReference>
<evidence type="ECO:0000313" key="8">
    <source>
        <dbReference type="EMBL" id="MBB3196390.1"/>
    </source>
</evidence>
<dbReference type="Proteomes" id="UP000574369">
    <property type="component" value="Unassembled WGS sequence"/>
</dbReference>
<evidence type="ECO:0000256" key="2">
    <source>
        <dbReference type="ARBA" id="ARBA00003906"/>
    </source>
</evidence>
<name>A0ABR6GWG0_9BURK</name>
<evidence type="ECO:0000256" key="1">
    <source>
        <dbReference type="ARBA" id="ARBA00001964"/>
    </source>
</evidence>
<dbReference type="InterPro" id="IPR032106">
    <property type="entry name" value="2-oxogl_dehyd_N"/>
</dbReference>
<dbReference type="InterPro" id="IPR029061">
    <property type="entry name" value="THDP-binding"/>
</dbReference>
<evidence type="ECO:0000256" key="6">
    <source>
        <dbReference type="ARBA" id="ARBA00023052"/>
    </source>
</evidence>
<dbReference type="InterPro" id="IPR031717">
    <property type="entry name" value="ODO-1/KGD_C"/>
</dbReference>
<dbReference type="Gene3D" id="1.10.287.1150">
    <property type="entry name" value="TPP helical domain"/>
    <property type="match status" value="1"/>
</dbReference>
<dbReference type="Pfam" id="PF16078">
    <property type="entry name" value="2-oxogl_dehyd_N"/>
    <property type="match status" value="1"/>
</dbReference>
<evidence type="ECO:0000256" key="3">
    <source>
        <dbReference type="ARBA" id="ARBA00006936"/>
    </source>
</evidence>
<keyword evidence="5 8" id="KW-0560">Oxidoreductase</keyword>
<sequence>MMQQYRSNSYLFGGNAPYVEEMYEQYLDNPGAVPDNWRAYFDALQHVPAVDGTDKRDVAHAPVIESFAQRAKANAFNTKVSSNELAVAGKQVHVQSLIAAYRFLGSRWADLDPLKRTERPQIPELEPASYGLTEADMDISFSATNTYFTKAENMTLREIVQALRETYCGSIGAEFMHISDPVEKRWWQERLEAPRSKANYPADKKKHILDRLTAAEGLERYLHTKYVGQKRFSLEGGESFIVSMDELVQSAGAKGVQEIVIGMAHRGRLNVLVNTLGKMPRDLFAEFDHTAPEDLPSGDVKYHQGFSSDVTTAGGPVHLSLAFNPSHLEIVNPVVEGSVKARMDRRGDKTGEQVLPVLVHGDAAFAGQGVVMETLALAQTRGYYTGGTVHIVINNQIGFTTSDPRDIRSTLYCSDVVKMVEAPVLHVNGDDPEAVVFSTQLALEYRQQFKKDVVVDIVCFRKLGHNEQDTPALTQPLMYKKIAAHPGTRKLYGDKLIAQGVLPADGADTMVKAFRAAMDEGRHTVDPVLTNYKSKYATDWTPFLGKKWTDSCDTALPVAEWKRLAEKITTLPADFKAHPLVEKVVADRAAMGRGDINVDWGMGEHMAFASLVASGYPVRLSGEDCGRGTFTHRHAVLHDQNRERFDTGTYIPLQNVAEGQAPFVVIDSILSEEAVLGFEYGYAAAEPNTLTIWEAQFGDFANGAQVVIDQFIASGEVKWGRANGLTLMLPHGYEGQGPEHSSARLERFMQLAADNNMQIVQPTTASQIFHLLRRQMLRMFRKPLVIMTPKSLLRAKDATSPVSEFTKGEFRTVIAELNAEIDASKVKRIIACSGKVYYDLVKARGDKKDVAIIRVEQLYPFPHKAFSTEIKKYPNATEIVWCQDEPQNQGAWFFVQHYIHENMLDGQKLGYAGRPASASPAVGYSHLHQEQLKSLLEQAYGKLKGFVLTK</sequence>
<proteinExistence type="inferred from homology"/>
<dbReference type="SUPFAM" id="SSF52518">
    <property type="entry name" value="Thiamin diphosphate-binding fold (THDP-binding)"/>
    <property type="match status" value="2"/>
</dbReference>
<dbReference type="NCBIfam" id="TIGR00239">
    <property type="entry name" value="2oxo_dh_E1"/>
    <property type="match status" value="1"/>
</dbReference>
<protein>
    <recommendedName>
        <fullName evidence="4">oxoglutarate dehydrogenase (succinyl-transferring)</fullName>
        <ecNumber evidence="4">1.2.4.2</ecNumber>
    </recommendedName>
</protein>
<dbReference type="NCBIfam" id="NF006914">
    <property type="entry name" value="PRK09404.1"/>
    <property type="match status" value="1"/>
</dbReference>
<dbReference type="InterPro" id="IPR011603">
    <property type="entry name" value="2oxoglutarate_DH_E1"/>
</dbReference>
<dbReference type="Pfam" id="PF00676">
    <property type="entry name" value="E1_dh"/>
    <property type="match status" value="1"/>
</dbReference>
<dbReference type="InterPro" id="IPR042179">
    <property type="entry name" value="KGD_C_sf"/>
</dbReference>
<dbReference type="PANTHER" id="PTHR23152">
    <property type="entry name" value="2-OXOGLUTARATE DEHYDROGENASE"/>
    <property type="match status" value="1"/>
</dbReference>
<keyword evidence="9" id="KW-1185">Reference proteome</keyword>
<evidence type="ECO:0000313" key="9">
    <source>
        <dbReference type="Proteomes" id="UP000574369"/>
    </source>
</evidence>